<feature type="region of interest" description="Disordered" evidence="1">
    <location>
        <begin position="831"/>
        <end position="920"/>
    </location>
</feature>
<name>A0AA39X724_9PEZI</name>
<feature type="compositionally biased region" description="Polar residues" evidence="1">
    <location>
        <begin position="567"/>
        <end position="576"/>
    </location>
</feature>
<feature type="compositionally biased region" description="Polar residues" evidence="1">
    <location>
        <begin position="263"/>
        <end position="276"/>
    </location>
</feature>
<accession>A0AA39X724</accession>
<feature type="compositionally biased region" description="Basic residues" evidence="1">
    <location>
        <begin position="897"/>
        <end position="909"/>
    </location>
</feature>
<feature type="compositionally biased region" description="Basic and acidic residues" evidence="1">
    <location>
        <begin position="422"/>
        <end position="448"/>
    </location>
</feature>
<feature type="region of interest" description="Disordered" evidence="1">
    <location>
        <begin position="144"/>
        <end position="209"/>
    </location>
</feature>
<dbReference type="PANTHER" id="PTHR42068:SF1">
    <property type="entry name" value="YALI0B18964P"/>
    <property type="match status" value="1"/>
</dbReference>
<feature type="region of interest" description="Disordered" evidence="1">
    <location>
        <begin position="567"/>
        <end position="587"/>
    </location>
</feature>
<feature type="compositionally biased region" description="Low complexity" evidence="1">
    <location>
        <begin position="400"/>
        <end position="412"/>
    </location>
</feature>
<keyword evidence="3" id="KW-1185">Reference proteome</keyword>
<evidence type="ECO:0000313" key="2">
    <source>
        <dbReference type="EMBL" id="KAK0628137.1"/>
    </source>
</evidence>
<feature type="compositionally biased region" description="Low complexity" evidence="1">
    <location>
        <begin position="351"/>
        <end position="364"/>
    </location>
</feature>
<dbReference type="Proteomes" id="UP001174934">
    <property type="component" value="Unassembled WGS sequence"/>
</dbReference>
<feature type="compositionally biased region" description="Polar residues" evidence="1">
    <location>
        <begin position="863"/>
        <end position="882"/>
    </location>
</feature>
<feature type="compositionally biased region" description="Acidic residues" evidence="1">
    <location>
        <begin position="449"/>
        <end position="464"/>
    </location>
</feature>
<dbReference type="PANTHER" id="PTHR42068">
    <property type="entry name" value="YALI0B18964P"/>
    <property type="match status" value="1"/>
</dbReference>
<feature type="compositionally biased region" description="Low complexity" evidence="1">
    <location>
        <begin position="153"/>
        <end position="162"/>
    </location>
</feature>
<dbReference type="AlphaFoldDB" id="A0AA39X724"/>
<evidence type="ECO:0000256" key="1">
    <source>
        <dbReference type="SAM" id="MobiDB-lite"/>
    </source>
</evidence>
<feature type="compositionally biased region" description="Basic and acidic residues" evidence="1">
    <location>
        <begin position="221"/>
        <end position="231"/>
    </location>
</feature>
<feature type="compositionally biased region" description="Polar residues" evidence="1">
    <location>
        <begin position="92"/>
        <end position="105"/>
    </location>
</feature>
<evidence type="ECO:0000313" key="3">
    <source>
        <dbReference type="Proteomes" id="UP001174934"/>
    </source>
</evidence>
<organism evidence="2 3">
    <name type="scientific">Bombardia bombarda</name>
    <dbReference type="NCBI Taxonomy" id="252184"/>
    <lineage>
        <taxon>Eukaryota</taxon>
        <taxon>Fungi</taxon>
        <taxon>Dikarya</taxon>
        <taxon>Ascomycota</taxon>
        <taxon>Pezizomycotina</taxon>
        <taxon>Sordariomycetes</taxon>
        <taxon>Sordariomycetidae</taxon>
        <taxon>Sordariales</taxon>
        <taxon>Lasiosphaeriaceae</taxon>
        <taxon>Bombardia</taxon>
    </lineage>
</organism>
<proteinExistence type="predicted"/>
<feature type="compositionally biased region" description="Low complexity" evidence="1">
    <location>
        <begin position="75"/>
        <end position="89"/>
    </location>
</feature>
<feature type="compositionally biased region" description="Polar residues" evidence="1">
    <location>
        <begin position="239"/>
        <end position="249"/>
    </location>
</feature>
<feature type="compositionally biased region" description="Low complexity" evidence="1">
    <location>
        <begin position="176"/>
        <end position="195"/>
    </location>
</feature>
<feature type="region of interest" description="Disordered" evidence="1">
    <location>
        <begin position="1"/>
        <end position="48"/>
    </location>
</feature>
<feature type="compositionally biased region" description="Basic and acidic residues" evidence="1">
    <location>
        <begin position="465"/>
        <end position="479"/>
    </location>
</feature>
<reference evidence="2" key="1">
    <citation type="submission" date="2023-06" db="EMBL/GenBank/DDBJ databases">
        <title>Genome-scale phylogeny and comparative genomics of the fungal order Sordariales.</title>
        <authorList>
            <consortium name="Lawrence Berkeley National Laboratory"/>
            <person name="Hensen N."/>
            <person name="Bonometti L."/>
            <person name="Westerberg I."/>
            <person name="Brannstrom I.O."/>
            <person name="Guillou S."/>
            <person name="Cros-Aarteil S."/>
            <person name="Calhoun S."/>
            <person name="Haridas S."/>
            <person name="Kuo A."/>
            <person name="Mondo S."/>
            <person name="Pangilinan J."/>
            <person name="Riley R."/>
            <person name="LaButti K."/>
            <person name="Andreopoulos B."/>
            <person name="Lipzen A."/>
            <person name="Chen C."/>
            <person name="Yanf M."/>
            <person name="Daum C."/>
            <person name="Ng V."/>
            <person name="Clum A."/>
            <person name="Steindorff A."/>
            <person name="Ohm R."/>
            <person name="Martin F."/>
            <person name="Silar P."/>
            <person name="Natvig D."/>
            <person name="Lalanne C."/>
            <person name="Gautier V."/>
            <person name="Ament-velasquez S.L."/>
            <person name="Kruys A."/>
            <person name="Hutchinson M.I."/>
            <person name="Powell A.J."/>
            <person name="Barry K."/>
            <person name="Miller A.N."/>
            <person name="Grigoriev I.V."/>
            <person name="Debuchy R."/>
            <person name="Gladieux P."/>
            <person name="Thoren M.H."/>
            <person name="Johannesson H."/>
        </authorList>
    </citation>
    <scope>NUCLEOTIDE SEQUENCE</scope>
    <source>
        <strain evidence="2">SMH3391-2</strain>
    </source>
</reference>
<feature type="region of interest" description="Disordered" evidence="1">
    <location>
        <begin position="64"/>
        <end position="110"/>
    </location>
</feature>
<sequence length="920" mass="99290">MPKFPVTFSRRKSTAENLENARVTEPSFRVLERPNSRPTDGGIKVSGKTQVMAKTRGLEANVEDNIFADLKPNRGSGSSNTTKTTSTDNSSRHSNTSTTPSSADISSHEEWRTVHRRIPTDIPVPPIPKSSSNGFLRAAGRTFSFGGQKKHVPSVPSTEESPPSTPTPPESRQAPAPGRSRATTASTATTLTPPRVDSDFDLDLGGDFGRMLLGNEKRASVATLKNDHDGRQTLAPRSLTGNRPNQPSPIQIDKAARVEASPYSWSSHHSNDQLLVSASPGLPTGPEVPPPVPRHTSPLAGQPLRPSVSPEISSRKPLLARQTSDLEHGEAEDEEARLLKDTLSTVTRFMSAGSSSSKQASQAATRYRRNEDSQTMTSRAPSGDDAESLFDTSQTLTPKPVSRFSPRVSSPRQSHKVMTPAEFEKYRKDKERQNRERQQDSFRTKSRDDEDDDEDNYEDDEDDIEKAKQQAKERRKQEAHMSVYRQQMMKVTGEAAGGALSRPSLQISFSTPNLQNFPLGPSPVAKSPENSDEDEEVPLAILAAHGFPNKNRPPTRLSTMMSNPNLRASQQPSYQRPGSAIGEASGAPTRLPAFARNLPQDPFLGAGLVRNSVRESFALGGGSAAASTQSGAPIHPGGLIGVIASEERSRAMRRGSPHIDGQNSMPGAPGFDPVAGIPPHMMYSNNQPPMMLTPGDQAQIQMTQQMQQFMQMQMQFMQMMTHQNGNNTAGPNSHMAAQSMASLGTASGMLGVGAMPGMQGMSGVGGPEVMRHSYVGHDSLLDLPSSRGDAHVRTMSMVQPSSASWIQPLQNVGYGPSPHFQGAGYAPSIAPSERSNVGLPGRYRPVSQAPPPQPVGPSHIRKSSTMSGALQPSISVVKSGNASDDDDEQGWEAMKAKREKKKSMWRSKKSIGGEISALIN</sequence>
<feature type="region of interest" description="Disordered" evidence="1">
    <location>
        <begin position="221"/>
        <end position="482"/>
    </location>
</feature>
<gene>
    <name evidence="2" type="ORF">B0T17DRAFT_487040</name>
</gene>
<protein>
    <submittedName>
        <fullName evidence="2">Uncharacterized protein</fullName>
    </submittedName>
</protein>
<dbReference type="EMBL" id="JAULSR010000002">
    <property type="protein sequence ID" value="KAK0628137.1"/>
    <property type="molecule type" value="Genomic_DNA"/>
</dbReference>
<comment type="caution">
    <text evidence="2">The sequence shown here is derived from an EMBL/GenBank/DDBJ whole genome shotgun (WGS) entry which is preliminary data.</text>
</comment>
<feature type="region of interest" description="Disordered" evidence="1">
    <location>
        <begin position="116"/>
        <end position="135"/>
    </location>
</feature>